<dbReference type="eggNOG" id="KOG1399">
    <property type="taxonomic scope" value="Eukaryota"/>
</dbReference>
<dbReference type="HOGENOM" id="CLU_019225_1_0_1"/>
<dbReference type="Gene3D" id="3.50.50.60">
    <property type="entry name" value="FAD/NAD(P)-binding domain"/>
    <property type="match status" value="1"/>
</dbReference>
<evidence type="ECO:0000256" key="4">
    <source>
        <dbReference type="ARBA" id="ARBA00023002"/>
    </source>
</evidence>
<evidence type="ECO:0000256" key="2">
    <source>
        <dbReference type="ARBA" id="ARBA00022630"/>
    </source>
</evidence>
<dbReference type="FunFam" id="3.50.50.60:FF:000258">
    <property type="entry name" value="Flavin-binding monooxygenase-like protein (AFU_orthologue AFUA_6G01900)"/>
    <property type="match status" value="1"/>
</dbReference>
<protein>
    <submittedName>
        <fullName evidence="5">FAD/NAD P-binding domain-containing protein</fullName>
    </submittedName>
</protein>
<dbReference type="GO" id="GO:0004499">
    <property type="term" value="F:N,N-dimethylaniline monooxygenase activity"/>
    <property type="evidence" value="ECO:0007669"/>
    <property type="project" value="InterPro"/>
</dbReference>
<evidence type="ECO:0000313" key="5">
    <source>
        <dbReference type="EMBL" id="EPQ55201.1"/>
    </source>
</evidence>
<dbReference type="InterPro" id="IPR050346">
    <property type="entry name" value="FMO-like"/>
</dbReference>
<evidence type="ECO:0000256" key="3">
    <source>
        <dbReference type="ARBA" id="ARBA00022827"/>
    </source>
</evidence>
<keyword evidence="6" id="KW-1185">Reference proteome</keyword>
<dbReference type="RefSeq" id="XP_007866358.1">
    <property type="nucleotide sequence ID" value="XM_007868167.1"/>
</dbReference>
<dbReference type="OrthoDB" id="2915840at2759"/>
<keyword evidence="4" id="KW-0560">Oxidoreductase</keyword>
<gene>
    <name evidence="5" type="ORF">GLOTRDRAFT_76502</name>
</gene>
<dbReference type="OMA" id="WISPFWI"/>
<reference evidence="5 6" key="1">
    <citation type="journal article" date="2012" name="Science">
        <title>The Paleozoic origin of enzymatic lignin decomposition reconstructed from 31 fungal genomes.</title>
        <authorList>
            <person name="Floudas D."/>
            <person name="Binder M."/>
            <person name="Riley R."/>
            <person name="Barry K."/>
            <person name="Blanchette R.A."/>
            <person name="Henrissat B."/>
            <person name="Martinez A.T."/>
            <person name="Otillar R."/>
            <person name="Spatafora J.W."/>
            <person name="Yadav J.S."/>
            <person name="Aerts A."/>
            <person name="Benoit I."/>
            <person name="Boyd A."/>
            <person name="Carlson A."/>
            <person name="Copeland A."/>
            <person name="Coutinho P.M."/>
            <person name="de Vries R.P."/>
            <person name="Ferreira P."/>
            <person name="Findley K."/>
            <person name="Foster B."/>
            <person name="Gaskell J."/>
            <person name="Glotzer D."/>
            <person name="Gorecki P."/>
            <person name="Heitman J."/>
            <person name="Hesse C."/>
            <person name="Hori C."/>
            <person name="Igarashi K."/>
            <person name="Jurgens J.A."/>
            <person name="Kallen N."/>
            <person name="Kersten P."/>
            <person name="Kohler A."/>
            <person name="Kuees U."/>
            <person name="Kumar T.K.A."/>
            <person name="Kuo A."/>
            <person name="LaButti K."/>
            <person name="Larrondo L.F."/>
            <person name="Lindquist E."/>
            <person name="Ling A."/>
            <person name="Lombard V."/>
            <person name="Lucas S."/>
            <person name="Lundell T."/>
            <person name="Martin R."/>
            <person name="McLaughlin D.J."/>
            <person name="Morgenstern I."/>
            <person name="Morin E."/>
            <person name="Murat C."/>
            <person name="Nagy L.G."/>
            <person name="Nolan M."/>
            <person name="Ohm R.A."/>
            <person name="Patyshakuliyeva A."/>
            <person name="Rokas A."/>
            <person name="Ruiz-Duenas F.J."/>
            <person name="Sabat G."/>
            <person name="Salamov A."/>
            <person name="Samejima M."/>
            <person name="Schmutz J."/>
            <person name="Slot J.C."/>
            <person name="St John F."/>
            <person name="Stenlid J."/>
            <person name="Sun H."/>
            <person name="Sun S."/>
            <person name="Syed K."/>
            <person name="Tsang A."/>
            <person name="Wiebenga A."/>
            <person name="Young D."/>
            <person name="Pisabarro A."/>
            <person name="Eastwood D.C."/>
            <person name="Martin F."/>
            <person name="Cullen D."/>
            <person name="Grigoriev I.V."/>
            <person name="Hibbett D.S."/>
        </authorList>
    </citation>
    <scope>NUCLEOTIDE SEQUENCE [LARGE SCALE GENOMIC DNA]</scope>
    <source>
        <strain evidence="5 6">ATCC 11539</strain>
    </source>
</reference>
<dbReference type="InterPro" id="IPR020946">
    <property type="entry name" value="Flavin_mOase-like"/>
</dbReference>
<proteinExistence type="inferred from homology"/>
<organism evidence="5 6">
    <name type="scientific">Gloeophyllum trabeum (strain ATCC 11539 / FP-39264 / Madison 617)</name>
    <name type="common">Brown rot fungus</name>
    <dbReference type="NCBI Taxonomy" id="670483"/>
    <lineage>
        <taxon>Eukaryota</taxon>
        <taxon>Fungi</taxon>
        <taxon>Dikarya</taxon>
        <taxon>Basidiomycota</taxon>
        <taxon>Agaricomycotina</taxon>
        <taxon>Agaricomycetes</taxon>
        <taxon>Gloeophyllales</taxon>
        <taxon>Gloeophyllaceae</taxon>
        <taxon>Gloeophyllum</taxon>
    </lineage>
</organism>
<dbReference type="EMBL" id="KB469302">
    <property type="protein sequence ID" value="EPQ55201.1"/>
    <property type="molecule type" value="Genomic_DNA"/>
</dbReference>
<keyword evidence="3" id="KW-0274">FAD</keyword>
<dbReference type="SUPFAM" id="SSF51905">
    <property type="entry name" value="FAD/NAD(P)-binding domain"/>
    <property type="match status" value="2"/>
</dbReference>
<sequence>MREADLVIVGAGWSGLVMAKTYLDCHPSTKLMILDAHATLGGVWAQERLYPGLLTNNMLGTFEYSDFPMDETFGVKSGNHIPGEVVHNYLRQYAEKHDIYRQIQFRSKVTSVERRPDAGWTLTLHQGDNDHETECILARKLILAVGLTSQPFLPDFPGASEFDPPLLHCKDLSEREEDLIKASTNVVVLGGTKYAWDAVYAFASAGVRVDWVIRKSGHGPCWMSPPYVTPFKLWLEKLATTRCLTWFSPCIWGDSDGFGFVRRLLHNTRIGRWFVDKFWGLIDADVCSLNGYDKDPDLEKLKPRTSAFWVGNSYSILNYPTDFFDYIRNGTVKIHVEDITRLSSRTVHLSSGESIRTDALICSTGWQRRPIIKFLPEGISRELGLPHESDGTHARLIHEADEHILSRFPRLGRQPVINPIYRPLDSSTYDKPLEPYRLYRGMVPPAFFQERSIAFSGFVLSLSTSLIAQAQALWLTAYLDGSLSPGNQSSNESEVQWRFAEESILWQTVLHSQFGKWRYPAGYGKDHPDFIFDAIPYIDMLLRDLGLEHHKKSHWVAECFQPYTVQDYRGLVDEWRLKA</sequence>
<evidence type="ECO:0000313" key="6">
    <source>
        <dbReference type="Proteomes" id="UP000030669"/>
    </source>
</evidence>
<dbReference type="GeneID" id="19308613"/>
<evidence type="ECO:0000256" key="1">
    <source>
        <dbReference type="ARBA" id="ARBA00009183"/>
    </source>
</evidence>
<dbReference type="Proteomes" id="UP000030669">
    <property type="component" value="Unassembled WGS sequence"/>
</dbReference>
<name>S7Q587_GLOTA</name>
<keyword evidence="2" id="KW-0285">Flavoprotein</keyword>
<accession>S7Q587</accession>
<dbReference type="GO" id="GO:0050661">
    <property type="term" value="F:NADP binding"/>
    <property type="evidence" value="ECO:0007669"/>
    <property type="project" value="InterPro"/>
</dbReference>
<dbReference type="GO" id="GO:0050660">
    <property type="term" value="F:flavin adenine dinucleotide binding"/>
    <property type="evidence" value="ECO:0007669"/>
    <property type="project" value="InterPro"/>
</dbReference>
<comment type="similarity">
    <text evidence="1">Belongs to the FMO family.</text>
</comment>
<dbReference type="Pfam" id="PF00743">
    <property type="entry name" value="FMO-like"/>
    <property type="match status" value="1"/>
</dbReference>
<dbReference type="KEGG" id="gtr:GLOTRDRAFT_76502"/>
<dbReference type="InterPro" id="IPR036188">
    <property type="entry name" value="FAD/NAD-bd_sf"/>
</dbReference>
<dbReference type="AlphaFoldDB" id="S7Q587"/>
<dbReference type="PANTHER" id="PTHR23023">
    <property type="entry name" value="DIMETHYLANILINE MONOOXYGENASE"/>
    <property type="match status" value="1"/>
</dbReference>